<evidence type="ECO:0000313" key="3">
    <source>
        <dbReference type="Proteomes" id="UP000299102"/>
    </source>
</evidence>
<accession>A0A4C1VB60</accession>
<keyword evidence="3" id="KW-1185">Reference proteome</keyword>
<evidence type="ECO:0000256" key="1">
    <source>
        <dbReference type="SAM" id="MobiDB-lite"/>
    </source>
</evidence>
<reference evidence="2 3" key="1">
    <citation type="journal article" date="2019" name="Commun. Biol.">
        <title>The bagworm genome reveals a unique fibroin gene that provides high tensile strength.</title>
        <authorList>
            <person name="Kono N."/>
            <person name="Nakamura H."/>
            <person name="Ohtoshi R."/>
            <person name="Tomita M."/>
            <person name="Numata K."/>
            <person name="Arakawa K."/>
        </authorList>
    </citation>
    <scope>NUCLEOTIDE SEQUENCE [LARGE SCALE GENOMIC DNA]</scope>
</reference>
<dbReference type="OrthoDB" id="7423282at2759"/>
<sequence length="473" mass="54223">MIPVHKKCLKKLWDKPKNLEFIKASPLEKNAPSVKLHWKTVAKDVELRYKEEKFWETNTAKINEFVGPIIFERLVRIFNLPVARPAYHPKPEESAITLSENFYVDNRHTVPEIHGPSAVCIDSSTTSGTSEESTKEGSSTDDEHRWSTSTDFSFAALKESKKVMLQSFSNITSKTIPIESERSVEELALTEIAYSEDDIEVHLGEDRAHANVYEKKLNPHFHLLYCNKSETDMISWKSRYKRKTMAVSASDELNKKAEIMTKKIVEEFYDWWVALGTLEFKSEIKRPEDLEGLFQVWFDEQASRSLVLDPKILPCVLKSIADAVGVTEAACPSALQRQIGRDIRAEDHPRRTTAFGKCLPQKMKHLPPTNNTKNIWYCVKIPEDLRSMSCTWDDIMHLTSTKSFHKWLRSHPHMPMPPCLRKLSTPRKDKKQAFAAPSDLVIREGSVESTCDLAFPMSQAEIQLEEVLSKLMN</sequence>
<evidence type="ECO:0000313" key="2">
    <source>
        <dbReference type="EMBL" id="GBP35863.1"/>
    </source>
</evidence>
<name>A0A4C1VB60_EUMVA</name>
<protein>
    <submittedName>
        <fullName evidence="2">Uncharacterized protein</fullName>
    </submittedName>
</protein>
<organism evidence="2 3">
    <name type="scientific">Eumeta variegata</name>
    <name type="common">Bagworm moth</name>
    <name type="synonym">Eumeta japonica</name>
    <dbReference type="NCBI Taxonomy" id="151549"/>
    <lineage>
        <taxon>Eukaryota</taxon>
        <taxon>Metazoa</taxon>
        <taxon>Ecdysozoa</taxon>
        <taxon>Arthropoda</taxon>
        <taxon>Hexapoda</taxon>
        <taxon>Insecta</taxon>
        <taxon>Pterygota</taxon>
        <taxon>Neoptera</taxon>
        <taxon>Endopterygota</taxon>
        <taxon>Lepidoptera</taxon>
        <taxon>Glossata</taxon>
        <taxon>Ditrysia</taxon>
        <taxon>Tineoidea</taxon>
        <taxon>Psychidae</taxon>
        <taxon>Oiketicinae</taxon>
        <taxon>Eumeta</taxon>
    </lineage>
</organism>
<dbReference type="Proteomes" id="UP000299102">
    <property type="component" value="Unassembled WGS sequence"/>
</dbReference>
<dbReference type="EMBL" id="BGZK01000310">
    <property type="protein sequence ID" value="GBP35863.1"/>
    <property type="molecule type" value="Genomic_DNA"/>
</dbReference>
<comment type="caution">
    <text evidence="2">The sequence shown here is derived from an EMBL/GenBank/DDBJ whole genome shotgun (WGS) entry which is preliminary data.</text>
</comment>
<gene>
    <name evidence="2" type="ORF">EVAR_27784_1</name>
</gene>
<proteinExistence type="predicted"/>
<feature type="region of interest" description="Disordered" evidence="1">
    <location>
        <begin position="115"/>
        <end position="146"/>
    </location>
</feature>
<feature type="compositionally biased region" description="Low complexity" evidence="1">
    <location>
        <begin position="122"/>
        <end position="131"/>
    </location>
</feature>
<dbReference type="AlphaFoldDB" id="A0A4C1VB60"/>